<reference evidence="2 3" key="1">
    <citation type="submission" date="2019-03" db="EMBL/GenBank/DDBJ databases">
        <title>Genomic Encyclopedia of Archaeal and Bacterial Type Strains, Phase II (KMG-II): from individual species to whole genera.</title>
        <authorList>
            <person name="Goeker M."/>
        </authorList>
    </citation>
    <scope>NUCLEOTIDE SEQUENCE [LARGE SCALE GENOMIC DNA]</scope>
    <source>
        <strain evidence="2 3">DSM 22554</strain>
    </source>
</reference>
<accession>A0A4R1M593</accession>
<sequence>MDKKQVFIIAELSANHNNDFDLAVKTIKAIADSGADAVKIQTYKPESLTLNLNTGLFAPRTEGLWKGYTPWALYEEASMPYEWQPKLKRIAEDLGLTFFSSPFDKEGVDFLESMDVSLYKVASMEITDIPLIKYIASKGKPIIISTGTAELEDIELALKSCKEMDNDCITLLKCTAEYPAPINKANLLTIPNFKETFGTKVGVSDHTIGSTVPVVAVALGATVVEKHFILDRSLGGPDSAFSMEPHEFKAMVQAIREAENALGQITYDVSEQSKMKRRSLFVVEDINAGEKLTEKNIKSIRPGHGLHPKHFQTILGKFANQDLKKGTPTNLTFFRD</sequence>
<dbReference type="AlphaFoldDB" id="A0A4R1M593"/>
<dbReference type="Gene3D" id="3.20.20.70">
    <property type="entry name" value="Aldolase class I"/>
    <property type="match status" value="1"/>
</dbReference>
<keyword evidence="3" id="KW-1185">Reference proteome</keyword>
<dbReference type="PANTHER" id="PTHR42966:SF2">
    <property type="entry name" value="PSEUDAMINIC ACID SYNTHASE"/>
    <property type="match status" value="1"/>
</dbReference>
<dbReference type="InterPro" id="IPR020030">
    <property type="entry name" value="Pseudaminic_synth_PseI"/>
</dbReference>
<dbReference type="InterPro" id="IPR036732">
    <property type="entry name" value="AFP_Neu5c_C_sf"/>
</dbReference>
<dbReference type="Pfam" id="PF08666">
    <property type="entry name" value="SAF"/>
    <property type="match status" value="1"/>
</dbReference>
<evidence type="ECO:0000259" key="1">
    <source>
        <dbReference type="PROSITE" id="PS50844"/>
    </source>
</evidence>
<dbReference type="CDD" id="cd11615">
    <property type="entry name" value="SAF_NeuB_like"/>
    <property type="match status" value="1"/>
</dbReference>
<dbReference type="SUPFAM" id="SSF51269">
    <property type="entry name" value="AFP III-like domain"/>
    <property type="match status" value="1"/>
</dbReference>
<dbReference type="InterPro" id="IPR051690">
    <property type="entry name" value="PseI-like"/>
</dbReference>
<protein>
    <submittedName>
        <fullName evidence="2">N-acetylneuraminate synthase</fullName>
    </submittedName>
</protein>
<name>A0A4R1M593_9SPHI</name>
<dbReference type="RefSeq" id="WP_132220675.1">
    <property type="nucleotide sequence ID" value="NZ_SMGO01000001.1"/>
</dbReference>
<feature type="domain" description="AFP-like" evidence="1">
    <location>
        <begin position="279"/>
        <end position="336"/>
    </location>
</feature>
<dbReference type="InterPro" id="IPR013974">
    <property type="entry name" value="SAF"/>
</dbReference>
<dbReference type="EMBL" id="SMGO01000001">
    <property type="protein sequence ID" value="TCK84913.1"/>
    <property type="molecule type" value="Genomic_DNA"/>
</dbReference>
<dbReference type="OrthoDB" id="9814210at2"/>
<dbReference type="GO" id="GO:0047444">
    <property type="term" value="F:N-acylneuraminate-9-phosphate synthase activity"/>
    <property type="evidence" value="ECO:0007669"/>
    <property type="project" value="TreeGrafter"/>
</dbReference>
<evidence type="ECO:0000313" key="2">
    <source>
        <dbReference type="EMBL" id="TCK84913.1"/>
    </source>
</evidence>
<evidence type="ECO:0000313" key="3">
    <source>
        <dbReference type="Proteomes" id="UP000294616"/>
    </source>
</evidence>
<dbReference type="PROSITE" id="PS50844">
    <property type="entry name" value="AFP_LIKE"/>
    <property type="match status" value="1"/>
</dbReference>
<dbReference type="Proteomes" id="UP000294616">
    <property type="component" value="Unassembled WGS sequence"/>
</dbReference>
<dbReference type="NCBIfam" id="TIGR03586">
    <property type="entry name" value="PseI"/>
    <property type="match status" value="1"/>
</dbReference>
<dbReference type="InterPro" id="IPR006190">
    <property type="entry name" value="SAF_AFP_Neu5Ac"/>
</dbReference>
<dbReference type="SUPFAM" id="SSF51569">
    <property type="entry name" value="Aldolase"/>
    <property type="match status" value="1"/>
</dbReference>
<dbReference type="InterPro" id="IPR057736">
    <property type="entry name" value="SAF_PseI/NeuA/NeuB"/>
</dbReference>
<dbReference type="Pfam" id="PF03102">
    <property type="entry name" value="NeuB"/>
    <property type="match status" value="1"/>
</dbReference>
<dbReference type="GO" id="GO:0016051">
    <property type="term" value="P:carbohydrate biosynthetic process"/>
    <property type="evidence" value="ECO:0007669"/>
    <property type="project" value="InterPro"/>
</dbReference>
<dbReference type="InterPro" id="IPR013132">
    <property type="entry name" value="PseI/NeuA/B-like_N"/>
</dbReference>
<dbReference type="InterPro" id="IPR013785">
    <property type="entry name" value="Aldolase_TIM"/>
</dbReference>
<dbReference type="Gene3D" id="3.90.1210.10">
    <property type="entry name" value="Antifreeze-like/N-acetylneuraminic acid synthase C-terminal domain"/>
    <property type="match status" value="1"/>
</dbReference>
<dbReference type="PANTHER" id="PTHR42966">
    <property type="entry name" value="N-ACETYLNEURAMINATE SYNTHASE"/>
    <property type="match status" value="1"/>
</dbReference>
<proteinExistence type="predicted"/>
<dbReference type="SMART" id="SM00858">
    <property type="entry name" value="SAF"/>
    <property type="match status" value="1"/>
</dbReference>
<organism evidence="2 3">
    <name type="scientific">Albibacterium bauzanense</name>
    <dbReference type="NCBI Taxonomy" id="653929"/>
    <lineage>
        <taxon>Bacteria</taxon>
        <taxon>Pseudomonadati</taxon>
        <taxon>Bacteroidota</taxon>
        <taxon>Sphingobacteriia</taxon>
        <taxon>Sphingobacteriales</taxon>
        <taxon>Sphingobacteriaceae</taxon>
        <taxon>Albibacterium</taxon>
    </lineage>
</organism>
<comment type="caution">
    <text evidence="2">The sequence shown here is derived from an EMBL/GenBank/DDBJ whole genome shotgun (WGS) entry which is preliminary data.</text>
</comment>
<gene>
    <name evidence="2" type="ORF">C8N28_0209</name>
</gene>